<dbReference type="OrthoDB" id="9765610at2"/>
<keyword evidence="3 15" id="KW-0575">Peroxidase</keyword>
<dbReference type="InterPro" id="IPR050783">
    <property type="entry name" value="Oxylipin_biosynth_metab"/>
</dbReference>
<comment type="cofactor">
    <cofactor evidence="1">
        <name>Ca(2+)</name>
        <dbReference type="ChEBI" id="CHEBI:29108"/>
    </cofactor>
</comment>
<keyword evidence="11" id="KW-0408">Iron</keyword>
<dbReference type="PRINTS" id="PR00457">
    <property type="entry name" value="ANPEROXIDASE"/>
</dbReference>
<organism evidence="15 16">
    <name type="scientific">Antrihabitans cavernicola</name>
    <dbReference type="NCBI Taxonomy" id="2495913"/>
    <lineage>
        <taxon>Bacteria</taxon>
        <taxon>Bacillati</taxon>
        <taxon>Actinomycetota</taxon>
        <taxon>Actinomycetes</taxon>
        <taxon>Mycobacteriales</taxon>
        <taxon>Nocardiaceae</taxon>
        <taxon>Antrihabitans</taxon>
    </lineage>
</organism>
<evidence type="ECO:0000256" key="12">
    <source>
        <dbReference type="ARBA" id="ARBA00023098"/>
    </source>
</evidence>
<dbReference type="GO" id="GO:0006952">
    <property type="term" value="P:defense response"/>
    <property type="evidence" value="ECO:0007669"/>
    <property type="project" value="UniProtKB-KW"/>
</dbReference>
<dbReference type="AlphaFoldDB" id="A0A5A7SGU6"/>
<feature type="region of interest" description="Disordered" evidence="14">
    <location>
        <begin position="198"/>
        <end position="225"/>
    </location>
</feature>
<dbReference type="GO" id="GO:0016702">
    <property type="term" value="F:oxidoreductase activity, acting on single donors with incorporation of molecular oxygen, incorporation of two atoms of oxygen"/>
    <property type="evidence" value="ECO:0007669"/>
    <property type="project" value="TreeGrafter"/>
</dbReference>
<evidence type="ECO:0000256" key="10">
    <source>
        <dbReference type="ARBA" id="ARBA00023002"/>
    </source>
</evidence>
<keyword evidence="7" id="KW-0611">Plant defense</keyword>
<dbReference type="InterPro" id="IPR019791">
    <property type="entry name" value="Haem_peroxidase_animal"/>
</dbReference>
<gene>
    <name evidence="15" type="ORF">FOY51_01895</name>
</gene>
<evidence type="ECO:0000256" key="7">
    <source>
        <dbReference type="ARBA" id="ARBA00022821"/>
    </source>
</evidence>
<keyword evidence="5" id="KW-0479">Metal-binding</keyword>
<feature type="region of interest" description="Disordered" evidence="14">
    <location>
        <begin position="84"/>
        <end position="112"/>
    </location>
</feature>
<dbReference type="InterPro" id="IPR010255">
    <property type="entry name" value="Haem_peroxidase_sf"/>
</dbReference>
<keyword evidence="16" id="KW-1185">Reference proteome</keyword>
<keyword evidence="6" id="KW-0925">Oxylipin biosynthesis</keyword>
<dbReference type="PROSITE" id="PS50292">
    <property type="entry name" value="PEROXIDASE_3"/>
    <property type="match status" value="1"/>
</dbReference>
<evidence type="ECO:0000256" key="9">
    <source>
        <dbReference type="ARBA" id="ARBA00022964"/>
    </source>
</evidence>
<dbReference type="GO" id="GO:0020037">
    <property type="term" value="F:heme binding"/>
    <property type="evidence" value="ECO:0007669"/>
    <property type="project" value="InterPro"/>
</dbReference>
<keyword evidence="2" id="KW-0444">Lipid biosynthesis</keyword>
<dbReference type="GO" id="GO:0006633">
    <property type="term" value="P:fatty acid biosynthetic process"/>
    <property type="evidence" value="ECO:0007669"/>
    <property type="project" value="UniProtKB-KW"/>
</dbReference>
<dbReference type="Pfam" id="PF03098">
    <property type="entry name" value="An_peroxidase"/>
    <property type="match status" value="1"/>
</dbReference>
<keyword evidence="13" id="KW-0275">Fatty acid biosynthesis</keyword>
<evidence type="ECO:0000256" key="4">
    <source>
        <dbReference type="ARBA" id="ARBA00022617"/>
    </source>
</evidence>
<dbReference type="PANTHER" id="PTHR11903:SF11">
    <property type="entry name" value="ALPHA-DIOXYGENASE 1"/>
    <property type="match status" value="1"/>
</dbReference>
<evidence type="ECO:0000313" key="15">
    <source>
        <dbReference type="EMBL" id="KAA0025066.1"/>
    </source>
</evidence>
<evidence type="ECO:0000256" key="6">
    <source>
        <dbReference type="ARBA" id="ARBA00022767"/>
    </source>
</evidence>
<sequence>MHRSGGTYGTVGYFALRSVDVPPHKPEGTVDTVLGVVEKSFGGVNSTVFRQVNKARDWWKLPTPIALLNLRALRDDLREYNLYDTRTPGERTPSEDLPPYRTYDGADQDPYDPEMGKVGTRFGRNAPIDATAPEPLPERMEPNPRLVASKLMHRDVFKPATTLNVLAACWIQFQNHGWFGHGENSPSEYIDIELDDNDEWPEGTPMRVRATSPDRSRADTEGDPPTYVNTVTHWWDGSQIYGSTEARNRELRTGASGKLIVEDGMLPNESDKKLDGVDRTGFADNYWIGLSLLHTLFVKEHNAICDHLASVHPTWDDEKLFLTARLVNAALMAKIHTVEWTPGILNTPVLDRAMNANWYGVLPRWTREKFGHLGTEMIGGIVGSAQDHGTAPYAITEEFISVYRLHPLIPDDYEIRDHTDDSLIDTVDFDPIQGKGTRPTIRRYGWSNLLYSFGVANPGAITLKNHPKALTDHVRLNGDRVDLATIDIVRDRERGVPRYNDFREKLRKSRITRFEDLTDDPELAEAIREVYNDDIDRVDLQVGMLAETPPPGFGFSDTAFRIFILMASRRLKSDRFYTDDYTPEVYTPEGIRWIETNNMTDVLLRHHPELAPALDGVANAFAPWNRIAE</sequence>
<dbReference type="InterPro" id="IPR037120">
    <property type="entry name" value="Haem_peroxidase_sf_animal"/>
</dbReference>
<dbReference type="GO" id="GO:0031408">
    <property type="term" value="P:oxylipin biosynthetic process"/>
    <property type="evidence" value="ECO:0007669"/>
    <property type="project" value="UniProtKB-KW"/>
</dbReference>
<dbReference type="GO" id="GO:0006979">
    <property type="term" value="P:response to oxidative stress"/>
    <property type="evidence" value="ECO:0007669"/>
    <property type="project" value="InterPro"/>
</dbReference>
<keyword evidence="10" id="KW-0560">Oxidoreductase</keyword>
<dbReference type="Gene3D" id="1.10.640.10">
    <property type="entry name" value="Haem peroxidase domain superfamily, animal type"/>
    <property type="match status" value="1"/>
</dbReference>
<evidence type="ECO:0000256" key="14">
    <source>
        <dbReference type="SAM" id="MobiDB-lite"/>
    </source>
</evidence>
<protein>
    <submittedName>
        <fullName evidence="15">Peroxidase</fullName>
    </submittedName>
</protein>
<evidence type="ECO:0000256" key="2">
    <source>
        <dbReference type="ARBA" id="ARBA00022516"/>
    </source>
</evidence>
<evidence type="ECO:0000256" key="8">
    <source>
        <dbReference type="ARBA" id="ARBA00022832"/>
    </source>
</evidence>
<keyword evidence="8" id="KW-0276">Fatty acid metabolism</keyword>
<dbReference type="Proteomes" id="UP000322244">
    <property type="component" value="Unassembled WGS sequence"/>
</dbReference>
<keyword evidence="9" id="KW-0223">Dioxygenase</keyword>
<keyword evidence="12" id="KW-0443">Lipid metabolism</keyword>
<dbReference type="GO" id="GO:0004601">
    <property type="term" value="F:peroxidase activity"/>
    <property type="evidence" value="ECO:0007669"/>
    <property type="project" value="UniProtKB-KW"/>
</dbReference>
<dbReference type="SUPFAM" id="SSF48113">
    <property type="entry name" value="Heme-dependent peroxidases"/>
    <property type="match status" value="1"/>
</dbReference>
<evidence type="ECO:0000256" key="1">
    <source>
        <dbReference type="ARBA" id="ARBA00001913"/>
    </source>
</evidence>
<accession>A0A5A7SGU6</accession>
<reference evidence="15 16" key="1">
    <citation type="submission" date="2019-07" db="EMBL/GenBank/DDBJ databases">
        <title>Rhodococcus cavernicolus sp. nov., isolated from a cave.</title>
        <authorList>
            <person name="Lee S.D."/>
        </authorList>
    </citation>
    <scope>NUCLEOTIDE SEQUENCE [LARGE SCALE GENOMIC DNA]</scope>
    <source>
        <strain evidence="15 16">C1-24</strain>
    </source>
</reference>
<evidence type="ECO:0000256" key="13">
    <source>
        <dbReference type="ARBA" id="ARBA00023160"/>
    </source>
</evidence>
<name>A0A5A7SGU6_9NOCA</name>
<proteinExistence type="predicted"/>
<evidence type="ECO:0000256" key="11">
    <source>
        <dbReference type="ARBA" id="ARBA00023004"/>
    </source>
</evidence>
<dbReference type="InterPro" id="IPR034815">
    <property type="entry name" value="A_dioxygenase"/>
</dbReference>
<dbReference type="CDD" id="cd09818">
    <property type="entry name" value="PIOX_like"/>
    <property type="match status" value="1"/>
</dbReference>
<evidence type="ECO:0000256" key="3">
    <source>
        <dbReference type="ARBA" id="ARBA00022559"/>
    </source>
</evidence>
<feature type="compositionally biased region" description="Basic and acidic residues" evidence="14">
    <location>
        <begin position="84"/>
        <end position="94"/>
    </location>
</feature>
<evidence type="ECO:0000256" key="5">
    <source>
        <dbReference type="ARBA" id="ARBA00022723"/>
    </source>
</evidence>
<dbReference type="PANTHER" id="PTHR11903">
    <property type="entry name" value="PROSTAGLANDIN G/H SYNTHASE"/>
    <property type="match status" value="1"/>
</dbReference>
<dbReference type="GO" id="GO:0046872">
    <property type="term" value="F:metal ion binding"/>
    <property type="evidence" value="ECO:0007669"/>
    <property type="project" value="UniProtKB-KW"/>
</dbReference>
<comment type="caution">
    <text evidence="15">The sequence shown here is derived from an EMBL/GenBank/DDBJ whole genome shotgun (WGS) entry which is preliminary data.</text>
</comment>
<evidence type="ECO:0000313" key="16">
    <source>
        <dbReference type="Proteomes" id="UP000322244"/>
    </source>
</evidence>
<keyword evidence="4" id="KW-0349">Heme</keyword>
<dbReference type="EMBL" id="VLNY01000001">
    <property type="protein sequence ID" value="KAA0025066.1"/>
    <property type="molecule type" value="Genomic_DNA"/>
</dbReference>